<name>A0A0B7JVD6_BIOOC</name>
<sequence length="949" mass="104740">MANDRQDSGYGSQFPSPDGKLPVVVESTQIGRLSANGTSRSVPSAPTPITGLIEFDKSVDSTTLSRFRHVHLMLEKPLLEKFFDKKSVRALRLPEDGQPSFEVFVIGRAPEPKQADGDIDVLIPIVGESEGYTNETYCGAPIVIRQTSGVDKRCTFGGVIKATWSNGEVKLYGLTVGHVLLSDLADDLTVSTESDQARCSDDWEFELSDSDSEDESVDMAEEEPEDEAEPLCVMDELQLGLADGSASWTALDLGKIGSISKDFPQYQSTAIDIKYGEPQAYYDWALIDMINYKPNLIRPRKLPHGQEDGAFKSGNHELVVAASPPSSHGPGQEFVDALILNLDNDKQILDGDSGSWVINESTLEVYGYVVAADAFGGGYIIPLVEAFSNITDTLRCQSVDLATTIDMASAKLESIFDMNASILAGHSALQNTPIFSFTSTPTTHLSIASNISCASTPATSLSMTSNYDGPLSLVEYPEDHFMFPTFSQEKPFVHPEIHPYDDLDPPPSPKTGGSYTVWPVDHKSSDDGFNKTSRPGTPEVTVHAEDDSAVSSKPSRHVDYLSHEWKEEDIWSSWRYIVTRRGEFEHSGRLENASWRTWMKVKYKLKAVSPETINWLKDCDVTWLYGPLQSRTKPVHDAHTEVSSDSLSKTDSLANLNKKPILKKRSMSKVMLQRSISNASLLKQAAAAVQTQEARGIMRPSNSRRGTVDYFAYPFSSSRMGDESRDPTTSTESSGITSPRKHIHFNEQVEQYMAVDVKGMEVDSDCYGDDGDSDDDVMLKRVKPKKQSILKKRVAKSKSTEGKIIAKLPSTALKYREDTPEAKETAMKYLRSPPLSPSSSQETLRPAKSSVEFFLDDEEEEEALDDALLSPPSSWSSPPPPVALSDELFSPHNNVRDAHTEMSRTSSGMLKSYEQGDLNNDEGISGRVIDTVNTTHDIANVIWNVGWRK</sequence>
<evidence type="ECO:0000313" key="3">
    <source>
        <dbReference type="EMBL" id="CEO48979.1"/>
    </source>
</evidence>
<evidence type="ECO:0000256" key="1">
    <source>
        <dbReference type="SAM" id="MobiDB-lite"/>
    </source>
</evidence>
<dbReference type="Pfam" id="PF08550">
    <property type="entry name" value="GATA_AreA"/>
    <property type="match status" value="1"/>
</dbReference>
<dbReference type="InterPro" id="IPR052292">
    <property type="entry name" value="Glucose_repression_reg"/>
</dbReference>
<feature type="domain" description="Nitrogen regulatory protein areA GATA-like" evidence="2">
    <location>
        <begin position="573"/>
        <end position="600"/>
    </location>
</feature>
<dbReference type="PANTHER" id="PTHR28051:SF1">
    <property type="entry name" value="PROTEIN MTL1-RELATED"/>
    <property type="match status" value="1"/>
</dbReference>
<dbReference type="AlphaFoldDB" id="A0A0B7JVD6"/>
<feature type="region of interest" description="Disordered" evidence="1">
    <location>
        <begin position="861"/>
        <end position="882"/>
    </location>
</feature>
<feature type="region of interest" description="Disordered" evidence="1">
    <location>
        <begin position="719"/>
        <end position="738"/>
    </location>
</feature>
<dbReference type="GO" id="GO:0007039">
    <property type="term" value="P:protein catabolic process in the vacuole"/>
    <property type="evidence" value="ECO:0007669"/>
    <property type="project" value="TreeGrafter"/>
</dbReference>
<feature type="region of interest" description="Disordered" evidence="1">
    <location>
        <begin position="828"/>
        <end position="847"/>
    </location>
</feature>
<dbReference type="InterPro" id="IPR013860">
    <property type="entry name" value="AreA_GATA"/>
</dbReference>
<dbReference type="GO" id="GO:0042149">
    <property type="term" value="P:cellular response to glucose starvation"/>
    <property type="evidence" value="ECO:0007669"/>
    <property type="project" value="TreeGrafter"/>
</dbReference>
<feature type="region of interest" description="Disordered" evidence="1">
    <location>
        <begin position="525"/>
        <end position="549"/>
    </location>
</feature>
<feature type="region of interest" description="Disordered" evidence="1">
    <location>
        <begin position="205"/>
        <end position="228"/>
    </location>
</feature>
<accession>A0A0B7JVD6</accession>
<feature type="region of interest" description="Disordered" evidence="1">
    <location>
        <begin position="900"/>
        <end position="921"/>
    </location>
</feature>
<proteinExistence type="predicted"/>
<dbReference type="PANTHER" id="PTHR28051">
    <property type="entry name" value="PROTEIN MTL1-RELATED"/>
    <property type="match status" value="1"/>
</dbReference>
<gene>
    <name evidence="3" type="ORF">BN869_000005036_1</name>
</gene>
<dbReference type="GO" id="GO:0005773">
    <property type="term" value="C:vacuole"/>
    <property type="evidence" value="ECO:0007669"/>
    <property type="project" value="GOC"/>
</dbReference>
<reference evidence="3" key="1">
    <citation type="submission" date="2015-01" db="EMBL/GenBank/DDBJ databases">
        <authorList>
            <person name="Durling Mikael"/>
        </authorList>
    </citation>
    <scope>NUCLEOTIDE SEQUENCE</scope>
</reference>
<protein>
    <recommendedName>
        <fullName evidence="2">Nitrogen regulatory protein areA GATA-like domain-containing protein</fullName>
    </recommendedName>
</protein>
<dbReference type="EMBL" id="CDPU01000012">
    <property type="protein sequence ID" value="CEO48979.1"/>
    <property type="molecule type" value="Genomic_DNA"/>
</dbReference>
<feature type="compositionally biased region" description="Low complexity" evidence="1">
    <location>
        <begin position="866"/>
        <end position="876"/>
    </location>
</feature>
<organism evidence="3">
    <name type="scientific">Bionectria ochroleuca</name>
    <name type="common">Gliocladium roseum</name>
    <dbReference type="NCBI Taxonomy" id="29856"/>
    <lineage>
        <taxon>Eukaryota</taxon>
        <taxon>Fungi</taxon>
        <taxon>Dikarya</taxon>
        <taxon>Ascomycota</taxon>
        <taxon>Pezizomycotina</taxon>
        <taxon>Sordariomycetes</taxon>
        <taxon>Hypocreomycetidae</taxon>
        <taxon>Hypocreales</taxon>
        <taxon>Bionectriaceae</taxon>
        <taxon>Clonostachys</taxon>
    </lineage>
</organism>
<feature type="region of interest" description="Disordered" evidence="1">
    <location>
        <begin position="1"/>
        <end position="21"/>
    </location>
</feature>
<feature type="compositionally biased region" description="Polar residues" evidence="1">
    <location>
        <begin position="727"/>
        <end position="737"/>
    </location>
</feature>
<evidence type="ECO:0000259" key="2">
    <source>
        <dbReference type="Pfam" id="PF08550"/>
    </source>
</evidence>